<keyword evidence="4" id="KW-1185">Reference proteome</keyword>
<evidence type="ECO:0000256" key="1">
    <source>
        <dbReference type="SAM" id="Phobius"/>
    </source>
</evidence>
<name>A0AAP0MKZ8_9ROSI</name>
<reference evidence="3 4" key="1">
    <citation type="submission" date="2024-05" db="EMBL/GenBank/DDBJ databases">
        <title>Haplotype-resolved chromosome-level genome assembly of Huyou (Citrus changshanensis).</title>
        <authorList>
            <person name="Miao C."/>
            <person name="Chen W."/>
            <person name="Wu Y."/>
            <person name="Wang L."/>
            <person name="Zhao S."/>
            <person name="Grierson D."/>
            <person name="Xu C."/>
            <person name="Chen K."/>
        </authorList>
    </citation>
    <scope>NUCLEOTIDE SEQUENCE [LARGE SCALE GENOMIC DNA]</scope>
    <source>
        <strain evidence="3">01-14</strain>
        <tissue evidence="3">Leaf</tissue>
    </source>
</reference>
<dbReference type="Proteomes" id="UP001428341">
    <property type="component" value="Unassembled WGS sequence"/>
</dbReference>
<dbReference type="EMBL" id="JBCGBO010000003">
    <property type="protein sequence ID" value="KAK9214012.1"/>
    <property type="molecule type" value="Genomic_DNA"/>
</dbReference>
<dbReference type="AlphaFoldDB" id="A0AAP0MKZ8"/>
<dbReference type="EMBL" id="JBCGBO010000003">
    <property type="protein sequence ID" value="KAK9213995.1"/>
    <property type="molecule type" value="Genomic_DNA"/>
</dbReference>
<keyword evidence="1" id="KW-0812">Transmembrane</keyword>
<evidence type="ECO:0000313" key="2">
    <source>
        <dbReference type="EMBL" id="KAK9213995.1"/>
    </source>
</evidence>
<comment type="caution">
    <text evidence="3">The sequence shown here is derived from an EMBL/GenBank/DDBJ whole genome shotgun (WGS) entry which is preliminary data.</text>
</comment>
<keyword evidence="1" id="KW-1133">Transmembrane helix</keyword>
<protein>
    <submittedName>
        <fullName evidence="3">Uncharacterized protein</fullName>
    </submittedName>
</protein>
<gene>
    <name evidence="2" type="ORF">WN944_005981</name>
    <name evidence="3" type="ORF">WN944_005998</name>
</gene>
<organism evidence="3 4">
    <name type="scientific">Citrus x changshan-huyou</name>
    <dbReference type="NCBI Taxonomy" id="2935761"/>
    <lineage>
        <taxon>Eukaryota</taxon>
        <taxon>Viridiplantae</taxon>
        <taxon>Streptophyta</taxon>
        <taxon>Embryophyta</taxon>
        <taxon>Tracheophyta</taxon>
        <taxon>Spermatophyta</taxon>
        <taxon>Magnoliopsida</taxon>
        <taxon>eudicotyledons</taxon>
        <taxon>Gunneridae</taxon>
        <taxon>Pentapetalae</taxon>
        <taxon>rosids</taxon>
        <taxon>malvids</taxon>
        <taxon>Sapindales</taxon>
        <taxon>Rutaceae</taxon>
        <taxon>Aurantioideae</taxon>
        <taxon>Citrus</taxon>
    </lineage>
</organism>
<keyword evidence="1" id="KW-0472">Membrane</keyword>
<accession>A0AAP0MKZ8</accession>
<proteinExistence type="predicted"/>
<evidence type="ECO:0000313" key="3">
    <source>
        <dbReference type="EMBL" id="KAK9214012.1"/>
    </source>
</evidence>
<feature type="transmembrane region" description="Helical" evidence="1">
    <location>
        <begin position="20"/>
        <end position="43"/>
    </location>
</feature>
<evidence type="ECO:0000313" key="4">
    <source>
        <dbReference type="Proteomes" id="UP001428341"/>
    </source>
</evidence>
<sequence length="73" mass="8132">MLSMQQAYLDSEINSALARSIHIVFAYVVAFTPTPLRVLCLSLMRTHGLSRPLVRVSQSAIVISAFLQSQQRV</sequence>